<gene>
    <name evidence="5" type="ORF">WIS52_04600</name>
</gene>
<reference evidence="5 6" key="1">
    <citation type="submission" date="2024-03" db="EMBL/GenBank/DDBJ databases">
        <title>Draft genome sequence of Pseudonocardia nematodicida JCM 31783.</title>
        <authorList>
            <person name="Butdee W."/>
            <person name="Duangmal K."/>
        </authorList>
    </citation>
    <scope>NUCLEOTIDE SEQUENCE [LARGE SCALE GENOMIC DNA]</scope>
    <source>
        <strain evidence="5 6">JCM 31783</strain>
    </source>
</reference>
<evidence type="ECO:0000259" key="4">
    <source>
        <dbReference type="Pfam" id="PF00171"/>
    </source>
</evidence>
<dbReference type="InterPro" id="IPR029510">
    <property type="entry name" value="Ald_DH_CS_GLU"/>
</dbReference>
<evidence type="ECO:0000313" key="6">
    <source>
        <dbReference type="Proteomes" id="UP001494902"/>
    </source>
</evidence>
<dbReference type="RefSeq" id="WP_349296838.1">
    <property type="nucleotide sequence ID" value="NZ_JBEDNQ010000002.1"/>
</dbReference>
<evidence type="ECO:0000256" key="3">
    <source>
        <dbReference type="RuleBase" id="RU003345"/>
    </source>
</evidence>
<evidence type="ECO:0000256" key="2">
    <source>
        <dbReference type="PROSITE-ProRule" id="PRU10007"/>
    </source>
</evidence>
<evidence type="ECO:0000313" key="5">
    <source>
        <dbReference type="EMBL" id="MEQ3549741.1"/>
    </source>
</evidence>
<dbReference type="InterPro" id="IPR015590">
    <property type="entry name" value="Aldehyde_DH_dom"/>
</dbReference>
<comment type="similarity">
    <text evidence="3">Belongs to the aldehyde dehydrogenase family.</text>
</comment>
<dbReference type="EMBL" id="JBEDNQ010000002">
    <property type="protein sequence ID" value="MEQ3549741.1"/>
    <property type="molecule type" value="Genomic_DNA"/>
</dbReference>
<dbReference type="InterPro" id="IPR016163">
    <property type="entry name" value="Ald_DH_C"/>
</dbReference>
<feature type="active site" evidence="2">
    <location>
        <position position="266"/>
    </location>
</feature>
<dbReference type="InterPro" id="IPR016160">
    <property type="entry name" value="Ald_DH_CS_CYS"/>
</dbReference>
<accession>A0ABV1K6G2</accession>
<dbReference type="PANTHER" id="PTHR11699">
    <property type="entry name" value="ALDEHYDE DEHYDROGENASE-RELATED"/>
    <property type="match status" value="1"/>
</dbReference>
<dbReference type="Gene3D" id="3.40.309.10">
    <property type="entry name" value="Aldehyde Dehydrogenase, Chain A, domain 2"/>
    <property type="match status" value="1"/>
</dbReference>
<dbReference type="InterPro" id="IPR016161">
    <property type="entry name" value="Ald_DH/histidinol_DH"/>
</dbReference>
<dbReference type="PROSITE" id="PS00070">
    <property type="entry name" value="ALDEHYDE_DEHYDR_CYS"/>
    <property type="match status" value="1"/>
</dbReference>
<name>A0ABV1K6G2_9PSEU</name>
<keyword evidence="6" id="KW-1185">Reference proteome</keyword>
<organism evidence="5 6">
    <name type="scientific">Pseudonocardia nematodicida</name>
    <dbReference type="NCBI Taxonomy" id="1206997"/>
    <lineage>
        <taxon>Bacteria</taxon>
        <taxon>Bacillati</taxon>
        <taxon>Actinomycetota</taxon>
        <taxon>Actinomycetes</taxon>
        <taxon>Pseudonocardiales</taxon>
        <taxon>Pseudonocardiaceae</taxon>
        <taxon>Pseudonocardia</taxon>
    </lineage>
</organism>
<dbReference type="PROSITE" id="PS00687">
    <property type="entry name" value="ALDEHYDE_DEHYDR_GLU"/>
    <property type="match status" value="1"/>
</dbReference>
<proteinExistence type="inferred from homology"/>
<dbReference type="InterPro" id="IPR016162">
    <property type="entry name" value="Ald_DH_N"/>
</dbReference>
<evidence type="ECO:0000256" key="1">
    <source>
        <dbReference type="ARBA" id="ARBA00023002"/>
    </source>
</evidence>
<sequence length="508" mass="53966">MTGTLERPTLRNPYDGLASYGLFIDGVWVDARDGGTFHSVDPTTGRPWAEVARGRAVDVDVAVAAARRAFDGGWRRTGAAERAAVLRRLGDVLARPDVVERLAVHEMLDTGKVVREAVGLARAFSSWCYYYAGVAESHRGSTIPVPMRDTFTYSVPEPVGVVAAITPWNSPILLMLWKLCPALAAGNTVVIKPSEVAPVSTLEFATLLAEAGVPPGVVNVVPGGRDAGAALAAHPGVDKVAFTGSTATGRSVMHAAADNLTRVSLELGGKSPNIIFPDADIDLAVNGVVSGCFAAGGQMCTAGSRVLVHRSVHDEVLDRLTARAQAVRFGDPFDWESEMGALTWSRQYESVLGRIRTAVAEGARLVTGGDRPATAPTSTGFHVAPTVFADVRPTMEIATEEIFGPVAGLMPFDSEDDAIAMANDTPYGLAAAVWTTDLGRTRRMVDALEAGTVWVNCYRRVSAAAPFGGWKDSGLGSENGLEVMKEYTRSKVVWIDTNPDARDAFRLA</sequence>
<dbReference type="SUPFAM" id="SSF53720">
    <property type="entry name" value="ALDH-like"/>
    <property type="match status" value="1"/>
</dbReference>
<feature type="domain" description="Aldehyde dehydrogenase" evidence="4">
    <location>
        <begin position="28"/>
        <end position="493"/>
    </location>
</feature>
<dbReference type="Pfam" id="PF00171">
    <property type="entry name" value="Aldedh"/>
    <property type="match status" value="1"/>
</dbReference>
<keyword evidence="1 3" id="KW-0560">Oxidoreductase</keyword>
<dbReference type="Proteomes" id="UP001494902">
    <property type="component" value="Unassembled WGS sequence"/>
</dbReference>
<protein>
    <submittedName>
        <fullName evidence="5">Aldehyde dehydrogenase family protein</fullName>
    </submittedName>
</protein>
<dbReference type="Gene3D" id="3.40.605.10">
    <property type="entry name" value="Aldehyde Dehydrogenase, Chain A, domain 1"/>
    <property type="match status" value="1"/>
</dbReference>
<comment type="caution">
    <text evidence="5">The sequence shown here is derived from an EMBL/GenBank/DDBJ whole genome shotgun (WGS) entry which is preliminary data.</text>
</comment>